<evidence type="ECO:0000313" key="2">
    <source>
        <dbReference type="Proteomes" id="UP000050501"/>
    </source>
</evidence>
<dbReference type="EMBL" id="LGCM01000015">
    <property type="protein sequence ID" value="KPL88757.1"/>
    <property type="molecule type" value="Genomic_DNA"/>
</dbReference>
<name>A0A0P6YAM6_9CHLR</name>
<evidence type="ECO:0000313" key="1">
    <source>
        <dbReference type="EMBL" id="KPL88757.1"/>
    </source>
</evidence>
<keyword evidence="2" id="KW-1185">Reference proteome</keyword>
<organism evidence="1 2">
    <name type="scientific">Levilinea saccharolytica</name>
    <dbReference type="NCBI Taxonomy" id="229921"/>
    <lineage>
        <taxon>Bacteria</taxon>
        <taxon>Bacillati</taxon>
        <taxon>Chloroflexota</taxon>
        <taxon>Anaerolineae</taxon>
        <taxon>Anaerolineales</taxon>
        <taxon>Anaerolineaceae</taxon>
        <taxon>Levilinea</taxon>
    </lineage>
</organism>
<proteinExistence type="predicted"/>
<dbReference type="Proteomes" id="UP000050501">
    <property type="component" value="Unassembled WGS sequence"/>
</dbReference>
<accession>A0A0P6YAM6</accession>
<comment type="caution">
    <text evidence="1">The sequence shown here is derived from an EMBL/GenBank/DDBJ whole genome shotgun (WGS) entry which is preliminary data.</text>
</comment>
<reference evidence="1 2" key="1">
    <citation type="submission" date="2015-07" db="EMBL/GenBank/DDBJ databases">
        <title>Genome sequence of Levilinea saccharolytica DSM 16555.</title>
        <authorList>
            <person name="Hemp J."/>
            <person name="Ward L.M."/>
            <person name="Pace L.A."/>
            <person name="Fischer W.W."/>
        </authorList>
    </citation>
    <scope>NUCLEOTIDE SEQUENCE [LARGE SCALE GENOMIC DNA]</scope>
    <source>
        <strain evidence="1 2">KIBI-1</strain>
    </source>
</reference>
<sequence>MPEFMWMSPFDACFISQAHDQMSQAIGVKRMIATIDKYWRFWVIAIFAVSQIAPYSPASALSDEHRAPFAAFCPTFVSMLDDNFTGAQIQFADFQTAKLGSAQTGIQHEHDHGFISFGGWSSGDKIMAIDWIVLTRVEAGFKQCRKIFLSKCGYRCFFVARPRNAFHGILDFEFCNRPTEESFESDPVVSQCLGGEFARWCLMRRIRFGEGVGNILGTQIGHVIEHIGRGDLPYRLIAYLFHPLTQHPLIRIDRPLA</sequence>
<protein>
    <submittedName>
        <fullName evidence="1">Uncharacterized protein</fullName>
    </submittedName>
</protein>
<dbReference type="AlphaFoldDB" id="A0A0P6YAM6"/>
<gene>
    <name evidence="1" type="ORF">ADN01_03675</name>
</gene>